<keyword evidence="5 13" id="KW-1003">Cell membrane</keyword>
<dbReference type="Gene3D" id="2.70.98.90">
    <property type="match status" value="1"/>
</dbReference>
<name>A0A8J6T4V2_9DELT</name>
<dbReference type="InterPro" id="IPR028055">
    <property type="entry name" value="YidC/Oxa/ALB_C"/>
</dbReference>
<evidence type="ECO:0000313" key="18">
    <source>
        <dbReference type="Proteomes" id="UP000650524"/>
    </source>
</evidence>
<keyword evidence="10 13" id="KW-0143">Chaperone</keyword>
<evidence type="ECO:0000256" key="13">
    <source>
        <dbReference type="HAMAP-Rule" id="MF_01810"/>
    </source>
</evidence>
<comment type="similarity">
    <text evidence="2 13">Belongs to the OXA1/ALB3/YidC family. Type 1 subfamily.</text>
</comment>
<dbReference type="CDD" id="cd19961">
    <property type="entry name" value="EcYidC-like_peri"/>
    <property type="match status" value="1"/>
</dbReference>
<dbReference type="NCBIfam" id="TIGR03592">
    <property type="entry name" value="yidC_oxa1_cterm"/>
    <property type="match status" value="1"/>
</dbReference>
<dbReference type="Proteomes" id="UP000650524">
    <property type="component" value="Unassembled WGS sequence"/>
</dbReference>
<dbReference type="HAMAP" id="MF_01810">
    <property type="entry name" value="YidC_type1"/>
    <property type="match status" value="1"/>
</dbReference>
<evidence type="ECO:0000256" key="9">
    <source>
        <dbReference type="ARBA" id="ARBA00023136"/>
    </source>
</evidence>
<feature type="transmembrane region" description="Helical" evidence="13">
    <location>
        <begin position="513"/>
        <end position="538"/>
    </location>
</feature>
<dbReference type="InterPro" id="IPR047196">
    <property type="entry name" value="YidC_ALB_C"/>
</dbReference>
<evidence type="ECO:0000256" key="2">
    <source>
        <dbReference type="ARBA" id="ARBA00010527"/>
    </source>
</evidence>
<keyword evidence="4 13" id="KW-0813">Transport</keyword>
<dbReference type="AlphaFoldDB" id="A0A8J6T4V2"/>
<keyword evidence="9 13" id="KW-0472">Membrane</keyword>
<dbReference type="Pfam" id="PF14849">
    <property type="entry name" value="YidC_periplas"/>
    <property type="match status" value="1"/>
</dbReference>
<evidence type="ECO:0000256" key="8">
    <source>
        <dbReference type="ARBA" id="ARBA00022989"/>
    </source>
</evidence>
<feature type="domain" description="Membrane insertase YidC N-terminal" evidence="16">
    <location>
        <begin position="79"/>
        <end position="346"/>
    </location>
</feature>
<evidence type="ECO:0000256" key="5">
    <source>
        <dbReference type="ARBA" id="ARBA00022475"/>
    </source>
</evidence>
<gene>
    <name evidence="13 17" type="primary">yidC</name>
    <name evidence="17" type="ORF">H8E19_11085</name>
</gene>
<dbReference type="GO" id="GO:0032977">
    <property type="term" value="F:membrane insertase activity"/>
    <property type="evidence" value="ECO:0007669"/>
    <property type="project" value="InterPro"/>
</dbReference>
<evidence type="ECO:0000256" key="7">
    <source>
        <dbReference type="ARBA" id="ARBA00022927"/>
    </source>
</evidence>
<keyword evidence="6 13" id="KW-0812">Transmembrane</keyword>
<evidence type="ECO:0000256" key="6">
    <source>
        <dbReference type="ARBA" id="ARBA00022692"/>
    </source>
</evidence>
<comment type="caution">
    <text evidence="17">The sequence shown here is derived from an EMBL/GenBank/DDBJ whole genome shotgun (WGS) entry which is preliminary data.</text>
</comment>
<evidence type="ECO:0000313" key="17">
    <source>
        <dbReference type="EMBL" id="MBC8177937.1"/>
    </source>
</evidence>
<evidence type="ECO:0000259" key="15">
    <source>
        <dbReference type="Pfam" id="PF02096"/>
    </source>
</evidence>
<evidence type="ECO:0000256" key="14">
    <source>
        <dbReference type="SAM" id="MobiDB-lite"/>
    </source>
</evidence>
<dbReference type="InterPro" id="IPR028053">
    <property type="entry name" value="Membr_insert_YidC_N"/>
</dbReference>
<proteinExistence type="inferred from homology"/>
<dbReference type="InterPro" id="IPR001708">
    <property type="entry name" value="YidC/ALB3/OXA1/COX18"/>
</dbReference>
<organism evidence="17 18">
    <name type="scientific">Candidatus Desulfacyla euxinica</name>
    <dbReference type="NCBI Taxonomy" id="2841693"/>
    <lineage>
        <taxon>Bacteria</taxon>
        <taxon>Deltaproteobacteria</taxon>
        <taxon>Candidatus Desulfacyla</taxon>
    </lineage>
</organism>
<keyword evidence="7 13" id="KW-0653">Protein transport</keyword>
<dbReference type="GO" id="GO:0051205">
    <property type="term" value="P:protein insertion into membrane"/>
    <property type="evidence" value="ECO:0007669"/>
    <property type="project" value="TreeGrafter"/>
</dbReference>
<dbReference type="PANTHER" id="PTHR12428:SF65">
    <property type="entry name" value="CYTOCHROME C OXIDASE ASSEMBLY PROTEIN COX18, MITOCHONDRIAL"/>
    <property type="match status" value="1"/>
</dbReference>
<dbReference type="InterPro" id="IPR038221">
    <property type="entry name" value="YidC_periplasmic_sf"/>
</dbReference>
<evidence type="ECO:0000256" key="12">
    <source>
        <dbReference type="ARBA" id="ARBA00033342"/>
    </source>
</evidence>
<dbReference type="GO" id="GO:0015031">
    <property type="term" value="P:protein transport"/>
    <property type="evidence" value="ECO:0007669"/>
    <property type="project" value="UniProtKB-KW"/>
</dbReference>
<evidence type="ECO:0000256" key="11">
    <source>
        <dbReference type="ARBA" id="ARBA00033245"/>
    </source>
</evidence>
<evidence type="ECO:0000256" key="3">
    <source>
        <dbReference type="ARBA" id="ARBA00015325"/>
    </source>
</evidence>
<feature type="transmembrane region" description="Helical" evidence="13">
    <location>
        <begin position="471"/>
        <end position="492"/>
    </location>
</feature>
<evidence type="ECO:0000256" key="10">
    <source>
        <dbReference type="ARBA" id="ARBA00023186"/>
    </source>
</evidence>
<dbReference type="EMBL" id="JACNJD010000246">
    <property type="protein sequence ID" value="MBC8177937.1"/>
    <property type="molecule type" value="Genomic_DNA"/>
</dbReference>
<dbReference type="PRINTS" id="PR00701">
    <property type="entry name" value="60KDINNERMP"/>
</dbReference>
<dbReference type="PANTHER" id="PTHR12428">
    <property type="entry name" value="OXA1"/>
    <property type="match status" value="1"/>
</dbReference>
<dbReference type="InterPro" id="IPR019998">
    <property type="entry name" value="Membr_insert_YidC"/>
</dbReference>
<dbReference type="GO" id="GO:0005886">
    <property type="term" value="C:plasma membrane"/>
    <property type="evidence" value="ECO:0007669"/>
    <property type="project" value="UniProtKB-SubCell"/>
</dbReference>
<dbReference type="Pfam" id="PF02096">
    <property type="entry name" value="60KD_IMP"/>
    <property type="match status" value="1"/>
</dbReference>
<comment type="function">
    <text evidence="13">Required for the insertion and/or proper folding and/or complex formation of integral membrane proteins into the membrane. Involved in integration of membrane proteins that insert both dependently and independently of the Sec translocase complex, as well as at least some lipoproteins. Aids folding of multispanning membrane proteins.</text>
</comment>
<comment type="subunit">
    <text evidence="13">Interacts with the Sec translocase complex via SecD. Specifically interacts with transmembrane segments of nascent integral membrane proteins during membrane integration.</text>
</comment>
<protein>
    <recommendedName>
        <fullName evidence="3 13">Membrane protein insertase YidC</fullName>
    </recommendedName>
    <alternativeName>
        <fullName evidence="12 13">Foldase YidC</fullName>
    </alternativeName>
    <alternativeName>
        <fullName evidence="11 13">Membrane integrase YidC</fullName>
    </alternativeName>
    <alternativeName>
        <fullName evidence="13">Membrane protein YidC</fullName>
    </alternativeName>
</protein>
<evidence type="ECO:0000259" key="16">
    <source>
        <dbReference type="Pfam" id="PF14849"/>
    </source>
</evidence>
<sequence length="553" mass="62789">MDKKTILAFVLSFIVLVGWSLFFGPKQEQAPKERPVSPGEARTESSGVQKAPALSHPAQLPGTKEIPVGATPGTDEKEIEINTPLYRAVFSNVGPTIRSFKLKKYRQTTDPDSPLVELINFKKEMGDSLLFTFDNHSAGKMGKTVFQVDQDFIQVGPESSPQDIVFRAETKEGLSTTQTFRFYPDQYRIDLNVDVTNRSPEPVEGAFRANLKAMPPQDKGGYYAYVGFALLLNKKLEEVEVEDPSDEKTIRGQMGWVAYEDNFFMSAIVPEVPSKAVFTGRHLSSGILEGTYLLPPVSINPSELKSLRYELYLGPRDLGILKAFGKDLDQAINFGWTDIIAKPLLYLLRFFDEYVHNYGVSIILLTILVKALFWPLTHKSYKSMKEMQKLQPRMAKLREKHKNDKQKLNQEMMALYKTYKVNPMGGCLPMVIQIPVFFALFRVLGGCIELRHAPFMLWINDLSAPDRLFNFPFQIPFMSPPYGIPVLTLLMGASMFLQQKMTPTPGDPMQAKIMMFLPIIFTFMFINFPSGLVLYWLVNNILSIGQQYRIHRK</sequence>
<reference evidence="17 18" key="1">
    <citation type="submission" date="2020-08" db="EMBL/GenBank/DDBJ databases">
        <title>Bridging the membrane lipid divide: bacteria of the FCB group superphylum have the potential to synthesize archaeal ether lipids.</title>
        <authorList>
            <person name="Villanueva L."/>
            <person name="Von Meijenfeldt F.A.B."/>
            <person name="Westbye A.B."/>
            <person name="Yadav S."/>
            <person name="Hopmans E.C."/>
            <person name="Dutilh B.E."/>
            <person name="Sinninghe Damste J.S."/>
        </authorList>
    </citation>
    <scope>NUCLEOTIDE SEQUENCE [LARGE SCALE GENOMIC DNA]</scope>
    <source>
        <strain evidence="17">NIOZ-UU27</strain>
    </source>
</reference>
<comment type="subcellular location">
    <subcellularLocation>
        <location evidence="1">Cell inner membrane</location>
        <topology evidence="1">Multi-pass membrane protein</topology>
    </subcellularLocation>
    <subcellularLocation>
        <location evidence="13">Cell membrane</location>
        <topology evidence="13">Multi-pass membrane protein</topology>
    </subcellularLocation>
</comment>
<feature type="transmembrane region" description="Helical" evidence="13">
    <location>
        <begin position="358"/>
        <end position="377"/>
    </location>
</feature>
<dbReference type="NCBIfam" id="NF002353">
    <property type="entry name" value="PRK01318.1-4"/>
    <property type="match status" value="1"/>
</dbReference>
<dbReference type="CDD" id="cd20070">
    <property type="entry name" value="5TM_YidC_Alb3"/>
    <property type="match status" value="1"/>
</dbReference>
<evidence type="ECO:0000256" key="4">
    <source>
        <dbReference type="ARBA" id="ARBA00022448"/>
    </source>
</evidence>
<feature type="region of interest" description="Disordered" evidence="14">
    <location>
        <begin position="28"/>
        <end position="74"/>
    </location>
</feature>
<accession>A0A8J6T4V2</accession>
<feature type="domain" description="Membrane insertase YidC/Oxa/ALB C-terminal" evidence="15">
    <location>
        <begin position="358"/>
        <end position="551"/>
    </location>
</feature>
<keyword evidence="8 13" id="KW-1133">Transmembrane helix</keyword>
<evidence type="ECO:0000256" key="1">
    <source>
        <dbReference type="ARBA" id="ARBA00004429"/>
    </source>
</evidence>
<dbReference type="NCBIfam" id="TIGR03593">
    <property type="entry name" value="yidC_nterm"/>
    <property type="match status" value="1"/>
</dbReference>
<dbReference type="PRINTS" id="PR01900">
    <property type="entry name" value="YIDCPROTEIN"/>
</dbReference>
<feature type="transmembrane region" description="Helical" evidence="13">
    <location>
        <begin position="427"/>
        <end position="451"/>
    </location>
</feature>